<name>A0A7V3RIM3_UNCW3</name>
<dbReference type="Pfam" id="PF13860">
    <property type="entry name" value="FlgD_ig"/>
    <property type="match status" value="1"/>
</dbReference>
<organism evidence="2">
    <name type="scientific">candidate division WOR-3 bacterium</name>
    <dbReference type="NCBI Taxonomy" id="2052148"/>
    <lineage>
        <taxon>Bacteria</taxon>
        <taxon>Bacteria division WOR-3</taxon>
    </lineage>
</organism>
<evidence type="ECO:0000259" key="1">
    <source>
        <dbReference type="Pfam" id="PF13860"/>
    </source>
</evidence>
<accession>A0A7V3RIM3</accession>
<comment type="caution">
    <text evidence="2">The sequence shown here is derived from an EMBL/GenBank/DDBJ whole genome shotgun (WGS) entry which is preliminary data.</text>
</comment>
<evidence type="ECO:0000313" key="2">
    <source>
        <dbReference type="EMBL" id="HGE78803.1"/>
    </source>
</evidence>
<dbReference type="NCBIfam" id="TIGR04183">
    <property type="entry name" value="Por_Secre_tail"/>
    <property type="match status" value="1"/>
</dbReference>
<proteinExistence type="predicted"/>
<dbReference type="EMBL" id="DTOZ01000182">
    <property type="protein sequence ID" value="HGE78803.1"/>
    <property type="molecule type" value="Genomic_DNA"/>
</dbReference>
<gene>
    <name evidence="2" type="ORF">ENX68_07405</name>
</gene>
<dbReference type="InterPro" id="IPR025965">
    <property type="entry name" value="FlgD/Vpr_Ig-like"/>
</dbReference>
<dbReference type="AlphaFoldDB" id="A0A7V3RIM3"/>
<feature type="domain" description="FlgD/Vpr Ig-like" evidence="1">
    <location>
        <begin position="45"/>
        <end position="100"/>
    </location>
</feature>
<protein>
    <submittedName>
        <fullName evidence="2">T9SS type A sorting domain-containing protein</fullName>
    </submittedName>
</protein>
<reference evidence="2" key="1">
    <citation type="journal article" date="2020" name="mSystems">
        <title>Genome- and Community-Level Interaction Insights into Carbon Utilization and Element Cycling Functions of Hydrothermarchaeota in Hydrothermal Sediment.</title>
        <authorList>
            <person name="Zhou Z."/>
            <person name="Liu Y."/>
            <person name="Xu W."/>
            <person name="Pan J."/>
            <person name="Luo Z.H."/>
            <person name="Li M."/>
        </authorList>
    </citation>
    <scope>NUCLEOTIDE SEQUENCE [LARGE SCALE GENOMIC DNA]</scope>
    <source>
        <strain evidence="2">SpSt-961</strain>
    </source>
</reference>
<sequence length="112" mass="12387">MGSDIGIEQTPEPTMAGALRLVIYPNPFGNHLEIKFQIPEQGVASSQKSVVSLKIYDATGRLVRCLALDAKRLAPVVWDGTDDSGRKLPAGIYFIRVESDEFKETEKVILLR</sequence>
<dbReference type="InterPro" id="IPR026444">
    <property type="entry name" value="Secre_tail"/>
</dbReference>
<dbReference type="Gene3D" id="2.60.40.4070">
    <property type="match status" value="1"/>
</dbReference>